<organism evidence="2">
    <name type="scientific">Ceratitis capitata</name>
    <name type="common">Mediterranean fruit fly</name>
    <name type="synonym">Tephritis capitata</name>
    <dbReference type="NCBI Taxonomy" id="7213"/>
    <lineage>
        <taxon>Eukaryota</taxon>
        <taxon>Metazoa</taxon>
        <taxon>Ecdysozoa</taxon>
        <taxon>Arthropoda</taxon>
        <taxon>Hexapoda</taxon>
        <taxon>Insecta</taxon>
        <taxon>Pterygota</taxon>
        <taxon>Neoptera</taxon>
        <taxon>Endopterygota</taxon>
        <taxon>Diptera</taxon>
        <taxon>Brachycera</taxon>
        <taxon>Muscomorpha</taxon>
        <taxon>Tephritoidea</taxon>
        <taxon>Tephritidae</taxon>
        <taxon>Ceratitis</taxon>
        <taxon>Ceratitis</taxon>
    </lineage>
</organism>
<reference evidence="2" key="2">
    <citation type="journal article" date="2014" name="BMC Genomics">
        <title>A genomic perspective to assessing quality of mass-reared SIT flies used in Mediterranean fruit fly (Ceratitis capitata) eradication in California.</title>
        <authorList>
            <person name="Calla B."/>
            <person name="Hall B."/>
            <person name="Hou S."/>
            <person name="Geib S.M."/>
        </authorList>
    </citation>
    <scope>NUCLEOTIDE SEQUENCE</scope>
</reference>
<feature type="signal peptide" evidence="1">
    <location>
        <begin position="1"/>
        <end position="22"/>
    </location>
</feature>
<sequence length="188" mass="21477">MQFYKSNIFLVAWLVLAAYCLAEQSYEIINERMESYPGLQETRVIADNLKIVGRERSMNGTLIFLDDCDNEHYKFDIKLYSDPNDDGNFKLLPMGVPRMPMCDGLRTYYVQVVQPSLTYGVNTNLPHIPAEGLCPLPKDEYYLKNLLLDTDTWPNQIPRGLLKAKMTIFKDDIDVGAGALVMKITDPK</sequence>
<protein>
    <submittedName>
        <fullName evidence="2">Uncharacterized protein</fullName>
    </submittedName>
</protein>
<reference evidence="2" key="1">
    <citation type="submission" date="2013-07" db="EMBL/GenBank/DDBJ databases">
        <authorList>
            <person name="Geib S."/>
        </authorList>
    </citation>
    <scope>NUCLEOTIDE SEQUENCE</scope>
</reference>
<evidence type="ECO:0000313" key="2">
    <source>
        <dbReference type="EMBL" id="JAC03807.1"/>
    </source>
</evidence>
<name>W8C8U3_CERCA</name>
<dbReference type="EMBL" id="GAMC01002749">
    <property type="protein sequence ID" value="JAC03807.1"/>
    <property type="molecule type" value="mRNA"/>
</dbReference>
<dbReference type="PANTHER" id="PTHR21112:SF0">
    <property type="entry name" value="CHEMOSENSORY PROTEIN A 29A-RELATED"/>
    <property type="match status" value="1"/>
</dbReference>
<dbReference type="PANTHER" id="PTHR21112">
    <property type="entry name" value="CHEMOSENSORY PROTEIN A 29A-RELATED"/>
    <property type="match status" value="1"/>
</dbReference>
<dbReference type="OrthoDB" id="7925769at2759"/>
<proteinExistence type="evidence at transcript level"/>
<evidence type="ECO:0000256" key="1">
    <source>
        <dbReference type="SAM" id="SignalP"/>
    </source>
</evidence>
<dbReference type="InterPro" id="IPR010512">
    <property type="entry name" value="DUF1091"/>
</dbReference>
<feature type="chain" id="PRO_5004907099" evidence="1">
    <location>
        <begin position="23"/>
        <end position="188"/>
    </location>
</feature>
<accession>W8C8U3</accession>
<keyword evidence="1" id="KW-0732">Signal</keyword>
<dbReference type="Pfam" id="PF06477">
    <property type="entry name" value="DUF1091"/>
    <property type="match status" value="1"/>
</dbReference>
<dbReference type="AlphaFoldDB" id="W8C8U3"/>